<evidence type="ECO:0000313" key="1">
    <source>
        <dbReference type="EMBL" id="KAI3715424.1"/>
    </source>
</evidence>
<reference evidence="2" key="1">
    <citation type="journal article" date="2022" name="Mol. Ecol. Resour.">
        <title>The genomes of chicory, endive, great burdock and yacon provide insights into Asteraceae palaeo-polyploidization history and plant inulin production.</title>
        <authorList>
            <person name="Fan W."/>
            <person name="Wang S."/>
            <person name="Wang H."/>
            <person name="Wang A."/>
            <person name="Jiang F."/>
            <person name="Liu H."/>
            <person name="Zhao H."/>
            <person name="Xu D."/>
            <person name="Zhang Y."/>
        </authorList>
    </citation>
    <scope>NUCLEOTIDE SEQUENCE [LARGE SCALE GENOMIC DNA]</scope>
    <source>
        <strain evidence="2">cv. Niubang</strain>
    </source>
</reference>
<protein>
    <submittedName>
        <fullName evidence="1">Uncharacterized protein</fullName>
    </submittedName>
</protein>
<evidence type="ECO:0000313" key="2">
    <source>
        <dbReference type="Proteomes" id="UP001055879"/>
    </source>
</evidence>
<gene>
    <name evidence="1" type="ORF">L6452_22406</name>
</gene>
<comment type="caution">
    <text evidence="1">The sequence shown here is derived from an EMBL/GenBank/DDBJ whole genome shotgun (WGS) entry which is preliminary data.</text>
</comment>
<organism evidence="1 2">
    <name type="scientific">Arctium lappa</name>
    <name type="common">Greater burdock</name>
    <name type="synonym">Lappa major</name>
    <dbReference type="NCBI Taxonomy" id="4217"/>
    <lineage>
        <taxon>Eukaryota</taxon>
        <taxon>Viridiplantae</taxon>
        <taxon>Streptophyta</taxon>
        <taxon>Embryophyta</taxon>
        <taxon>Tracheophyta</taxon>
        <taxon>Spermatophyta</taxon>
        <taxon>Magnoliopsida</taxon>
        <taxon>eudicotyledons</taxon>
        <taxon>Gunneridae</taxon>
        <taxon>Pentapetalae</taxon>
        <taxon>asterids</taxon>
        <taxon>campanulids</taxon>
        <taxon>Asterales</taxon>
        <taxon>Asteraceae</taxon>
        <taxon>Carduoideae</taxon>
        <taxon>Cardueae</taxon>
        <taxon>Arctiinae</taxon>
        <taxon>Arctium</taxon>
    </lineage>
</organism>
<dbReference type="Proteomes" id="UP001055879">
    <property type="component" value="Linkage Group LG07"/>
</dbReference>
<proteinExistence type="predicted"/>
<reference evidence="1 2" key="2">
    <citation type="journal article" date="2022" name="Mol. Ecol. Resour.">
        <title>The genomes of chicory, endive, great burdock and yacon provide insights into Asteraceae paleo-polyploidization history and plant inulin production.</title>
        <authorList>
            <person name="Fan W."/>
            <person name="Wang S."/>
            <person name="Wang H."/>
            <person name="Wang A."/>
            <person name="Jiang F."/>
            <person name="Liu H."/>
            <person name="Zhao H."/>
            <person name="Xu D."/>
            <person name="Zhang Y."/>
        </authorList>
    </citation>
    <scope>NUCLEOTIDE SEQUENCE [LARGE SCALE GENOMIC DNA]</scope>
    <source>
        <strain evidence="2">cv. Niubang</strain>
    </source>
</reference>
<accession>A0ACB9AYW1</accession>
<sequence>MPVAPLLRQYVATLPLLDLYYPADILTRVVIRYQEEGGSCETDKSRPFRWEFSHCNQQESGWQCGYYVIYFMFHFASYQQSNFSKRVPWNDQTPLTKRMLDDIVKTWATRFSSVYLKHLVN</sequence>
<name>A0ACB9AYW1_ARCLA</name>
<keyword evidence="2" id="KW-1185">Reference proteome</keyword>
<dbReference type="EMBL" id="CM042053">
    <property type="protein sequence ID" value="KAI3715424.1"/>
    <property type="molecule type" value="Genomic_DNA"/>
</dbReference>